<organism evidence="2 3">
    <name type="scientific">Mariniflexile ostreae</name>
    <dbReference type="NCBI Taxonomy" id="1520892"/>
    <lineage>
        <taxon>Bacteria</taxon>
        <taxon>Pseudomonadati</taxon>
        <taxon>Bacteroidota</taxon>
        <taxon>Flavobacteriia</taxon>
        <taxon>Flavobacteriales</taxon>
        <taxon>Flavobacteriaceae</taxon>
        <taxon>Mariniflexile</taxon>
    </lineage>
</organism>
<accession>A0ABV5F7V5</accession>
<dbReference type="Proteomes" id="UP001589585">
    <property type="component" value="Unassembled WGS sequence"/>
</dbReference>
<keyword evidence="3" id="KW-1185">Reference proteome</keyword>
<dbReference type="InterPro" id="IPR034660">
    <property type="entry name" value="DinB/YfiT-like"/>
</dbReference>
<comment type="caution">
    <text evidence="2">The sequence shown here is derived from an EMBL/GenBank/DDBJ whole genome shotgun (WGS) entry which is preliminary data.</text>
</comment>
<name>A0ABV5F7V5_9FLAO</name>
<dbReference type="RefSeq" id="WP_379859700.1">
    <property type="nucleotide sequence ID" value="NZ_JBHMFC010000007.1"/>
</dbReference>
<protein>
    <submittedName>
        <fullName evidence="2">DinB family protein</fullName>
    </submittedName>
</protein>
<evidence type="ECO:0000259" key="1">
    <source>
        <dbReference type="Pfam" id="PF12867"/>
    </source>
</evidence>
<dbReference type="EMBL" id="JBHMFC010000007">
    <property type="protein sequence ID" value="MFB9055512.1"/>
    <property type="molecule type" value="Genomic_DNA"/>
</dbReference>
<gene>
    <name evidence="2" type="ORF">ACFFU9_02045</name>
</gene>
<evidence type="ECO:0000313" key="2">
    <source>
        <dbReference type="EMBL" id="MFB9055512.1"/>
    </source>
</evidence>
<dbReference type="Gene3D" id="1.20.120.450">
    <property type="entry name" value="dinb family like domain"/>
    <property type="match status" value="1"/>
</dbReference>
<proteinExistence type="predicted"/>
<feature type="domain" description="DinB-like" evidence="1">
    <location>
        <begin position="12"/>
        <end position="145"/>
    </location>
</feature>
<dbReference type="Pfam" id="PF12867">
    <property type="entry name" value="DinB_2"/>
    <property type="match status" value="1"/>
</dbReference>
<evidence type="ECO:0000313" key="3">
    <source>
        <dbReference type="Proteomes" id="UP001589585"/>
    </source>
</evidence>
<dbReference type="SUPFAM" id="SSF109854">
    <property type="entry name" value="DinB/YfiT-like putative metalloenzymes"/>
    <property type="match status" value="1"/>
</dbReference>
<reference evidence="2 3" key="1">
    <citation type="submission" date="2024-09" db="EMBL/GenBank/DDBJ databases">
        <authorList>
            <person name="Sun Q."/>
            <person name="Mori K."/>
        </authorList>
    </citation>
    <scope>NUCLEOTIDE SEQUENCE [LARGE SCALE GENOMIC DNA]</scope>
    <source>
        <strain evidence="2 3">CECT 8622</strain>
    </source>
</reference>
<sequence length="154" mass="17452">MKFTFQVLNNLRTILSTIVDNHSLEELNAVPEGFNNNIIWNIGHVVVVEQLLIYKMSGLEPSIPNDIINKYKKDTKPEGLIDQHEVNIIQDLLVSTLNQTKTDYDNGVFKDYNAYTVSTTGNTLTSFNEALQFVLLHDGIHYGYILALLKAIKI</sequence>
<dbReference type="InterPro" id="IPR024775">
    <property type="entry name" value="DinB-like"/>
</dbReference>